<feature type="transmembrane region" description="Helical" evidence="1">
    <location>
        <begin position="95"/>
        <end position="112"/>
    </location>
</feature>
<evidence type="ECO:0000313" key="2">
    <source>
        <dbReference type="EMBL" id="ACL93955.2"/>
    </source>
</evidence>
<dbReference type="AlphaFoldDB" id="A0A0H3C3V2"/>
<feature type="transmembrane region" description="Helical" evidence="1">
    <location>
        <begin position="163"/>
        <end position="181"/>
    </location>
</feature>
<feature type="transmembrane region" description="Helical" evidence="1">
    <location>
        <begin position="187"/>
        <end position="206"/>
    </location>
</feature>
<name>A0A0H3C3V2_CAUVN</name>
<dbReference type="OrthoDB" id="1550598at2"/>
<reference evidence="2 3" key="1">
    <citation type="journal article" date="2010" name="J. Bacteriol.">
        <title>The genetic basis of laboratory adaptation in Caulobacter crescentus.</title>
        <authorList>
            <person name="Marks M.E."/>
            <person name="Castro-Rojas C.M."/>
            <person name="Teiling C."/>
            <person name="Du L."/>
            <person name="Kapatral V."/>
            <person name="Walunas T.L."/>
            <person name="Crosson S."/>
        </authorList>
    </citation>
    <scope>NUCLEOTIDE SEQUENCE [LARGE SCALE GENOMIC DNA]</scope>
    <source>
        <strain evidence="3">NA1000 / CB15N</strain>
    </source>
</reference>
<dbReference type="RefSeq" id="YP_002515863.2">
    <property type="nucleotide sequence ID" value="NC_011916.1"/>
</dbReference>
<feature type="transmembrane region" description="Helical" evidence="1">
    <location>
        <begin position="68"/>
        <end position="88"/>
    </location>
</feature>
<dbReference type="GeneID" id="7332180"/>
<feature type="transmembrane region" description="Helical" evidence="1">
    <location>
        <begin position="42"/>
        <end position="62"/>
    </location>
</feature>
<accession>A0A0H3C3V2</accession>
<keyword evidence="1" id="KW-0472">Membrane</keyword>
<keyword evidence="1" id="KW-0812">Transmembrane</keyword>
<protein>
    <submittedName>
        <fullName evidence="2">Conserved hypothetical membrane protein</fullName>
    </submittedName>
</protein>
<feature type="transmembrane region" description="Helical" evidence="1">
    <location>
        <begin position="132"/>
        <end position="151"/>
    </location>
</feature>
<dbReference type="KEGG" id="ccs:CCNA_00490"/>
<sequence length="294" mass="33733">MNLKDRIKAGVATLDERARPWARKSRWNGYAYEFLLFGLKQAWACLFGGLMLALLVGTKLFWPEAAPIARYDFLVVAAIAIQASLLALKLERWDEALVIFMFHVVGTIMELFKTAHGSWIYPEDSVLRIGGVPLFTGFMYACVGSYIARIWRLFDITFIRYPPFWTTHILAVLIYANFFTHHYMIDIRVGLFALSVLLFGRTWFVFTPDQTARRMPMLMGAVLVSLFIWFAENLGTFAGAWIYPNQADGWQMVPFEKMGAWYLLMLISFVLVTLVHPPVHACVARIRQGIWRAA</sequence>
<dbReference type="Pfam" id="PF05675">
    <property type="entry name" value="DUF817"/>
    <property type="match status" value="1"/>
</dbReference>
<organism evidence="2 3">
    <name type="scientific">Caulobacter vibrioides (strain NA1000 / CB15N)</name>
    <name type="common">Caulobacter crescentus</name>
    <dbReference type="NCBI Taxonomy" id="565050"/>
    <lineage>
        <taxon>Bacteria</taxon>
        <taxon>Pseudomonadati</taxon>
        <taxon>Pseudomonadota</taxon>
        <taxon>Alphaproteobacteria</taxon>
        <taxon>Caulobacterales</taxon>
        <taxon>Caulobacteraceae</taxon>
        <taxon>Caulobacter</taxon>
    </lineage>
</organism>
<evidence type="ECO:0000313" key="3">
    <source>
        <dbReference type="Proteomes" id="UP000001364"/>
    </source>
</evidence>
<feature type="transmembrane region" description="Helical" evidence="1">
    <location>
        <begin position="262"/>
        <end position="283"/>
    </location>
</feature>
<keyword evidence="1" id="KW-1133">Transmembrane helix</keyword>
<gene>
    <name evidence="2" type="ordered locus">CCNA_00490</name>
</gene>
<evidence type="ECO:0000256" key="1">
    <source>
        <dbReference type="SAM" id="Phobius"/>
    </source>
</evidence>
<dbReference type="PATRIC" id="fig|565050.3.peg.481"/>
<dbReference type="Proteomes" id="UP000001364">
    <property type="component" value="Chromosome"/>
</dbReference>
<dbReference type="PIRSF" id="PIRSF009141">
    <property type="entry name" value="UCP009141"/>
    <property type="match status" value="1"/>
</dbReference>
<dbReference type="HOGENOM" id="CLU_070515_1_0_5"/>
<dbReference type="RefSeq" id="WP_024265558.1">
    <property type="nucleotide sequence ID" value="NC_011916.1"/>
</dbReference>
<dbReference type="InterPro" id="IPR008535">
    <property type="entry name" value="DUF817"/>
</dbReference>
<proteinExistence type="predicted"/>
<keyword evidence="3" id="KW-1185">Reference proteome</keyword>
<dbReference type="EMBL" id="CP001340">
    <property type="protein sequence ID" value="ACL93955.2"/>
    <property type="molecule type" value="Genomic_DNA"/>
</dbReference>
<feature type="transmembrane region" description="Helical" evidence="1">
    <location>
        <begin position="218"/>
        <end position="242"/>
    </location>
</feature>